<protein>
    <submittedName>
        <fullName evidence="2">Uncharacterized protein</fullName>
    </submittedName>
</protein>
<gene>
    <name evidence="2" type="ORF">SEVIR_8G123250v2</name>
</gene>
<reference evidence="2" key="1">
    <citation type="submission" date="2019-03" db="EMBL/GenBank/DDBJ databases">
        <title>WGS assembly of Setaria viridis.</title>
        <authorList>
            <person name="Huang P."/>
            <person name="Jenkins J."/>
            <person name="Grimwood J."/>
            <person name="Barry K."/>
            <person name="Healey A."/>
            <person name="Mamidi S."/>
            <person name="Sreedasyam A."/>
            <person name="Shu S."/>
            <person name="Feldman M."/>
            <person name="Wu J."/>
            <person name="Yu Y."/>
            <person name="Chen C."/>
            <person name="Johnson J."/>
            <person name="Rokhsar D."/>
            <person name="Baxter I."/>
            <person name="Schmutz J."/>
            <person name="Brutnell T."/>
            <person name="Kellogg E."/>
        </authorList>
    </citation>
    <scope>NUCLEOTIDE SEQUENCE [LARGE SCALE GENOMIC DNA]</scope>
</reference>
<name>A0A4U6TI71_SETVI</name>
<sequence>MVWLRTVCFTLLFPSQALVSVDDTFMLSWHCR</sequence>
<feature type="chain" id="PRO_5020486163" evidence="1">
    <location>
        <begin position="18"/>
        <end position="32"/>
    </location>
</feature>
<feature type="signal peptide" evidence="1">
    <location>
        <begin position="1"/>
        <end position="17"/>
    </location>
</feature>
<dbReference type="AlphaFoldDB" id="A0A4U6TI71"/>
<dbReference type="EMBL" id="CM016559">
    <property type="protein sequence ID" value="TKW00625.1"/>
    <property type="molecule type" value="Genomic_DNA"/>
</dbReference>
<keyword evidence="3" id="KW-1185">Reference proteome</keyword>
<proteinExistence type="predicted"/>
<evidence type="ECO:0000313" key="2">
    <source>
        <dbReference type="EMBL" id="TKW00625.1"/>
    </source>
</evidence>
<keyword evidence="1" id="KW-0732">Signal</keyword>
<dbReference type="Gramene" id="TKW00625">
    <property type="protein sequence ID" value="TKW00625"/>
    <property type="gene ID" value="SEVIR_8G123250v2"/>
</dbReference>
<accession>A0A4U6TI71</accession>
<organism evidence="2 3">
    <name type="scientific">Setaria viridis</name>
    <name type="common">Green bristlegrass</name>
    <name type="synonym">Setaria italica subsp. viridis</name>
    <dbReference type="NCBI Taxonomy" id="4556"/>
    <lineage>
        <taxon>Eukaryota</taxon>
        <taxon>Viridiplantae</taxon>
        <taxon>Streptophyta</taxon>
        <taxon>Embryophyta</taxon>
        <taxon>Tracheophyta</taxon>
        <taxon>Spermatophyta</taxon>
        <taxon>Magnoliopsida</taxon>
        <taxon>Liliopsida</taxon>
        <taxon>Poales</taxon>
        <taxon>Poaceae</taxon>
        <taxon>PACMAD clade</taxon>
        <taxon>Panicoideae</taxon>
        <taxon>Panicodae</taxon>
        <taxon>Paniceae</taxon>
        <taxon>Cenchrinae</taxon>
        <taxon>Setaria</taxon>
    </lineage>
</organism>
<dbReference type="Proteomes" id="UP000298652">
    <property type="component" value="Chromosome 8"/>
</dbReference>
<evidence type="ECO:0000256" key="1">
    <source>
        <dbReference type="SAM" id="SignalP"/>
    </source>
</evidence>
<evidence type="ECO:0000313" key="3">
    <source>
        <dbReference type="Proteomes" id="UP000298652"/>
    </source>
</evidence>